<dbReference type="PANTHER" id="PTHR32114">
    <property type="entry name" value="ABC TRANSPORTER ABCH.3"/>
    <property type="match status" value="1"/>
</dbReference>
<evidence type="ECO:0000256" key="2">
    <source>
        <dbReference type="ARBA" id="ARBA00011322"/>
    </source>
</evidence>
<dbReference type="RefSeq" id="WP_013822031.1">
    <property type="nucleotide sequence ID" value="NC_015573.1"/>
</dbReference>
<gene>
    <name evidence="6" type="ordered locus">Desku_0917</name>
</gene>
<comment type="subunit">
    <text evidence="2">Heterodimer of SbcC and SbcD.</text>
</comment>
<evidence type="ECO:0000313" key="6">
    <source>
        <dbReference type="EMBL" id="AEG14516.1"/>
    </source>
</evidence>
<evidence type="ECO:0000256" key="4">
    <source>
        <dbReference type="SAM" id="Coils"/>
    </source>
</evidence>
<evidence type="ECO:0000313" key="7">
    <source>
        <dbReference type="Proteomes" id="UP000009229"/>
    </source>
</evidence>
<feature type="coiled-coil region" evidence="4">
    <location>
        <begin position="365"/>
        <end position="496"/>
    </location>
</feature>
<keyword evidence="7" id="KW-1185">Reference proteome</keyword>
<comment type="similarity">
    <text evidence="1">Belongs to the SMC family. SbcC subfamily.</text>
</comment>
<dbReference type="Gene3D" id="3.40.50.300">
    <property type="entry name" value="P-loop containing nucleotide triphosphate hydrolases"/>
    <property type="match status" value="2"/>
</dbReference>
<feature type="domain" description="Endonuclease GajA/Old nuclease/RecF-like AAA" evidence="5">
    <location>
        <begin position="1"/>
        <end position="47"/>
    </location>
</feature>
<reference evidence="7" key="1">
    <citation type="submission" date="2011-05" db="EMBL/GenBank/DDBJ databases">
        <title>Complete sequence of Desulfotomaculum kuznetsovii DSM 6115.</title>
        <authorList>
            <person name="Lucas S."/>
            <person name="Han J."/>
            <person name="Lapidus A."/>
            <person name="Cheng J.-F."/>
            <person name="Goodwin L."/>
            <person name="Pitluck S."/>
            <person name="Peters L."/>
            <person name="Mikhailova N."/>
            <person name="Lu M."/>
            <person name="Saunders E."/>
            <person name="Han C."/>
            <person name="Tapia R."/>
            <person name="Land M."/>
            <person name="Hauser L."/>
            <person name="Kyrpides N."/>
            <person name="Ivanova N."/>
            <person name="Pagani I."/>
            <person name="Nazina T."/>
            <person name="Ivanova A."/>
            <person name="Parshina S."/>
            <person name="Kuever J."/>
            <person name="Muyzer G."/>
            <person name="Plugge C."/>
            <person name="Stams A."/>
            <person name="Woyke T."/>
        </authorList>
    </citation>
    <scope>NUCLEOTIDE SEQUENCE [LARGE SCALE GENOMIC DNA]</scope>
    <source>
        <strain evidence="7">DSM 6115 / VKM B-1805 / 17</strain>
    </source>
</reference>
<evidence type="ECO:0000256" key="3">
    <source>
        <dbReference type="ARBA" id="ARBA00013368"/>
    </source>
</evidence>
<proteinExistence type="inferred from homology"/>
<feature type="coiled-coil region" evidence="4">
    <location>
        <begin position="223"/>
        <end position="339"/>
    </location>
</feature>
<name>A0AAU8PS40_DESK7</name>
<organism evidence="6 7">
    <name type="scientific">Desulfofundulus kuznetsovii (strain DSM 6115 / VKM B-1805 / 17)</name>
    <name type="common">Desulfotomaculum kuznetsovii</name>
    <dbReference type="NCBI Taxonomy" id="760568"/>
    <lineage>
        <taxon>Bacteria</taxon>
        <taxon>Bacillati</taxon>
        <taxon>Bacillota</taxon>
        <taxon>Clostridia</taxon>
        <taxon>Eubacteriales</taxon>
        <taxon>Peptococcaceae</taxon>
        <taxon>Desulfofundulus</taxon>
    </lineage>
</organism>
<evidence type="ECO:0000259" key="5">
    <source>
        <dbReference type="Pfam" id="PF13175"/>
    </source>
</evidence>
<dbReference type="Pfam" id="PF13175">
    <property type="entry name" value="AAA_15"/>
    <property type="match status" value="1"/>
</dbReference>
<dbReference type="InterPro" id="IPR041685">
    <property type="entry name" value="AAA_GajA/Old/RecF-like"/>
</dbReference>
<dbReference type="SUPFAM" id="SSF52540">
    <property type="entry name" value="P-loop containing nucleoside triphosphate hydrolases"/>
    <property type="match status" value="1"/>
</dbReference>
<dbReference type="AlphaFoldDB" id="A0AAU8PS40"/>
<keyword evidence="4" id="KW-0175">Coiled coil</keyword>
<protein>
    <recommendedName>
        <fullName evidence="3">Nuclease SbcCD subunit C</fullName>
    </recommendedName>
</protein>
<dbReference type="InterPro" id="IPR027417">
    <property type="entry name" value="P-loop_NTPase"/>
</dbReference>
<dbReference type="EMBL" id="CP002770">
    <property type="protein sequence ID" value="AEG14516.1"/>
    <property type="molecule type" value="Genomic_DNA"/>
</dbReference>
<accession>A0AAU8PS40</accession>
<dbReference type="Proteomes" id="UP000009229">
    <property type="component" value="Chromosome"/>
</dbReference>
<sequence length="656" mass="72876">MKINRLFLHNFRNHEHTEIVLDAINILVGKNAAGKSSIKHAIEYLLTGRVTGLTDEAGRGAAEVLPRHGADAATVEADIEGLGTVTRSTTGGLAVEGMKGSARDQQEALCRFVGASPDVISAAINTGRFLSLPPAEQKALLFRLLGFTFTKDRFLAHIPPECRDVFDRLYPPGLAGGAEVFDRLEKVFRDERRAAKKTLKELETLAAGSPGESSLPPGAWENREQIRQQLADLKRQRDDLLQTRARASEAGKQRRELEREIAALEEKLAGLRAREEELRPQGDDRALANYTESMTARMDVLAKQLETLRNERILAASHLESHRQNKEGWQNLIERIKADERCPLGPGIVCTADRTAMVKQVERDLAAVDGHIEKAAAEVKRLEEEAARVEAELNEARAKLDEHRRQIQEWQLVASQVKQAEETLERFRQALASLAEYDPDDLARLEQDLEALEKRITAGEDLVQRLAVEESRRKEQEKLAARVEQACAEVEALEILVELFGPKGLRQRLLADVLDRLQARADERMQLLTGGEYRVQFSAEGKDGFAVTVFRNDIPRTVNQLSTSERLRLGVVMQDILNGLTGLGLMVIDDAETLDPQNKMALVNMLLKIRSEYETIIVLSALGETVPRNPGIPGLAMFLVEDGTVRPIPAPAAMTA</sequence>
<dbReference type="PANTHER" id="PTHR32114:SF2">
    <property type="entry name" value="ABC TRANSPORTER ABCH.3"/>
    <property type="match status" value="1"/>
</dbReference>
<dbReference type="KEGG" id="dku:Desku_0917"/>
<evidence type="ECO:0000256" key="1">
    <source>
        <dbReference type="ARBA" id="ARBA00006930"/>
    </source>
</evidence>